<feature type="compositionally biased region" description="Acidic residues" evidence="2">
    <location>
        <begin position="471"/>
        <end position="485"/>
    </location>
</feature>
<feature type="compositionally biased region" description="Low complexity" evidence="2">
    <location>
        <begin position="66"/>
        <end position="77"/>
    </location>
</feature>
<dbReference type="Proteomes" id="UP001213681">
    <property type="component" value="Unassembled WGS sequence"/>
</dbReference>
<dbReference type="PANTHER" id="PTHR28063:SF1">
    <property type="entry name" value="RNA POLYMERASE II NUCLEAR LOCALIZATION PROTEIN IWR1"/>
    <property type="match status" value="1"/>
</dbReference>
<feature type="compositionally biased region" description="Polar residues" evidence="2">
    <location>
        <begin position="169"/>
        <end position="179"/>
    </location>
</feature>
<feature type="compositionally biased region" description="Pro residues" evidence="2">
    <location>
        <begin position="129"/>
        <end position="139"/>
    </location>
</feature>
<dbReference type="InterPro" id="IPR013883">
    <property type="entry name" value="TF_Iwr1_dom"/>
</dbReference>
<dbReference type="RefSeq" id="XP_056759669.1">
    <property type="nucleotide sequence ID" value="XM_056914915.1"/>
</dbReference>
<dbReference type="EMBL" id="JAPVEA010000009">
    <property type="protein sequence ID" value="KAJ5432377.1"/>
    <property type="molecule type" value="Genomic_DNA"/>
</dbReference>
<reference evidence="4" key="2">
    <citation type="journal article" date="2023" name="IMA Fungus">
        <title>Comparative genomic study of the Penicillium genus elucidates a diverse pangenome and 15 lateral gene transfer events.</title>
        <authorList>
            <person name="Petersen C."/>
            <person name="Sorensen T."/>
            <person name="Nielsen M.R."/>
            <person name="Sondergaard T.E."/>
            <person name="Sorensen J.L."/>
            <person name="Fitzpatrick D.A."/>
            <person name="Frisvad J.C."/>
            <person name="Nielsen K.L."/>
        </authorList>
    </citation>
    <scope>NUCLEOTIDE SEQUENCE</scope>
    <source>
        <strain evidence="4">IBT 16125</strain>
    </source>
</reference>
<dbReference type="PANTHER" id="PTHR28063">
    <property type="entry name" value="RNA POLYMERASE II NUCLEAR LOCALIZATION PROTEIN IWR1"/>
    <property type="match status" value="1"/>
</dbReference>
<dbReference type="AlphaFoldDB" id="A0AAD6FWN7"/>
<evidence type="ECO:0000256" key="2">
    <source>
        <dbReference type="SAM" id="MobiDB-lite"/>
    </source>
</evidence>
<sequence>MALPPEQINIKRRREEEPVETLYIQSASRQTKRRFTDYVFERVTINSKDVGNDATGPPPGNPAAQRLLRSPRSVSSLHIPNRRARQTTNANGVPIVRATSPGAEIREAQRMATARKEAEEKRQRTLQPQPAPQPTPSPAPSSTTELGRPSSPSVTPLSSHAQSLRRFQISRSNSPSLGSPRSMGGGIQKRRPDGAAPGVAVLVEQLRRQPHSRQASMVAGLVDRARVDAAVPEQQPDEVPVKPRKRPLVNQAERKWRAERQGAINAAKQHLSEVLENSAQQAHQNTWDEESERLVKDLEQVALELEHEHNMEVDDHTMDFTEAPGPQQPQLMPPPISPPKPMKYQPRPPKQPRNVQQQPAPEAEKEGDVSVGAGAGASAGSAVVEDNEDDYVYDVYIRRPLSESEILTNPLAELECEQQLQQLEAASRGIGVIVITAEDEEYWEHFVEDEEEVWDSEDADSNAENNPANEYPDEELSLSDEDDDPTAIYHKYRHRATSDDEEFDIDDSGSEGGARYGSGYGFSQRYGGDRDSDEGSY</sequence>
<dbReference type="GeneID" id="81605158"/>
<evidence type="ECO:0000313" key="4">
    <source>
        <dbReference type="EMBL" id="KAJ5432377.1"/>
    </source>
</evidence>
<gene>
    <name evidence="4" type="ORF">N7458_011533</name>
</gene>
<feature type="compositionally biased region" description="Gly residues" evidence="2">
    <location>
        <begin position="510"/>
        <end position="520"/>
    </location>
</feature>
<organism evidence="4 5">
    <name type="scientific">Penicillium daleae</name>
    <dbReference type="NCBI Taxonomy" id="63821"/>
    <lineage>
        <taxon>Eukaryota</taxon>
        <taxon>Fungi</taxon>
        <taxon>Dikarya</taxon>
        <taxon>Ascomycota</taxon>
        <taxon>Pezizomycotina</taxon>
        <taxon>Eurotiomycetes</taxon>
        <taxon>Eurotiomycetidae</taxon>
        <taxon>Eurotiales</taxon>
        <taxon>Aspergillaceae</taxon>
        <taxon>Penicillium</taxon>
    </lineage>
</organism>
<feature type="region of interest" description="Disordered" evidence="2">
    <location>
        <begin position="317"/>
        <end position="374"/>
    </location>
</feature>
<feature type="compositionally biased region" description="Acidic residues" evidence="2">
    <location>
        <begin position="499"/>
        <end position="509"/>
    </location>
</feature>
<protein>
    <recommendedName>
        <fullName evidence="3">Transcription factor Iwr1 domain-containing protein</fullName>
    </recommendedName>
</protein>
<dbReference type="GO" id="GO:0005737">
    <property type="term" value="C:cytoplasm"/>
    <property type="evidence" value="ECO:0007669"/>
    <property type="project" value="TreeGrafter"/>
</dbReference>
<feature type="domain" description="Transcription factor Iwr1" evidence="3">
    <location>
        <begin position="389"/>
        <end position="475"/>
    </location>
</feature>
<feature type="compositionally biased region" description="Basic and acidic residues" evidence="2">
    <location>
        <begin position="104"/>
        <end position="123"/>
    </location>
</feature>
<reference evidence="4" key="1">
    <citation type="submission" date="2022-12" db="EMBL/GenBank/DDBJ databases">
        <authorList>
            <person name="Petersen C."/>
        </authorList>
    </citation>
    <scope>NUCLEOTIDE SEQUENCE</scope>
    <source>
        <strain evidence="4">IBT 16125</strain>
    </source>
</reference>
<evidence type="ECO:0000259" key="3">
    <source>
        <dbReference type="Pfam" id="PF08574"/>
    </source>
</evidence>
<dbReference type="InterPro" id="IPR040150">
    <property type="entry name" value="Iwr1"/>
</dbReference>
<name>A0AAD6FWN7_9EURO</name>
<feature type="compositionally biased region" description="Pro residues" evidence="2">
    <location>
        <begin position="331"/>
        <end position="351"/>
    </location>
</feature>
<feature type="region of interest" description="Disordered" evidence="2">
    <location>
        <begin position="48"/>
        <end position="194"/>
    </location>
</feature>
<evidence type="ECO:0000313" key="5">
    <source>
        <dbReference type="Proteomes" id="UP001213681"/>
    </source>
</evidence>
<comment type="caution">
    <text evidence="4">The sequence shown here is derived from an EMBL/GenBank/DDBJ whole genome shotgun (WGS) entry which is preliminary data.</text>
</comment>
<dbReference type="Pfam" id="PF08574">
    <property type="entry name" value="Iwr1"/>
    <property type="match status" value="1"/>
</dbReference>
<accession>A0AAD6FWN7</accession>
<keyword evidence="5" id="KW-1185">Reference proteome</keyword>
<feature type="compositionally biased region" description="Acidic residues" evidence="2">
    <location>
        <begin position="450"/>
        <end position="461"/>
    </location>
</feature>
<comment type="similarity">
    <text evidence="1">Belongs to the IWR1/SLC7A6OS family.</text>
</comment>
<feature type="region of interest" description="Disordered" evidence="2">
    <location>
        <begin position="450"/>
        <end position="537"/>
    </location>
</feature>
<evidence type="ECO:0000256" key="1">
    <source>
        <dbReference type="ARBA" id="ARBA00010218"/>
    </source>
</evidence>
<proteinExistence type="inferred from homology"/>
<feature type="compositionally biased region" description="Polar residues" evidence="2">
    <location>
        <begin position="150"/>
        <end position="162"/>
    </location>
</feature>
<dbReference type="GO" id="GO:0006606">
    <property type="term" value="P:protein import into nucleus"/>
    <property type="evidence" value="ECO:0007669"/>
    <property type="project" value="InterPro"/>
</dbReference>